<dbReference type="EMBL" id="KB445561">
    <property type="protein sequence ID" value="EMC93001.1"/>
    <property type="molecule type" value="Genomic_DNA"/>
</dbReference>
<dbReference type="HOGENOM" id="CLU_364511_0_0_1"/>
<feature type="compositionally biased region" description="Polar residues" evidence="1">
    <location>
        <begin position="458"/>
        <end position="473"/>
    </location>
</feature>
<dbReference type="OMA" id="DHVHSFQ"/>
<dbReference type="OrthoDB" id="5404004at2759"/>
<keyword evidence="3" id="KW-1185">Reference proteome</keyword>
<dbReference type="GeneID" id="19110512"/>
<feature type="region of interest" description="Disordered" evidence="1">
    <location>
        <begin position="1"/>
        <end position="83"/>
    </location>
</feature>
<accession>M2M9E5</accession>
<feature type="compositionally biased region" description="Basic and acidic residues" evidence="1">
    <location>
        <begin position="67"/>
        <end position="79"/>
    </location>
</feature>
<dbReference type="Proteomes" id="UP000011761">
    <property type="component" value="Unassembled WGS sequence"/>
</dbReference>
<evidence type="ECO:0000313" key="2">
    <source>
        <dbReference type="EMBL" id="EMC93001.1"/>
    </source>
</evidence>
<proteinExistence type="predicted"/>
<feature type="region of interest" description="Disordered" evidence="1">
    <location>
        <begin position="454"/>
        <end position="528"/>
    </location>
</feature>
<feature type="compositionally biased region" description="Polar residues" evidence="1">
    <location>
        <begin position="36"/>
        <end position="47"/>
    </location>
</feature>
<feature type="compositionally biased region" description="Basic residues" evidence="1">
    <location>
        <begin position="1"/>
        <end position="11"/>
    </location>
</feature>
<feature type="region of interest" description="Disordered" evidence="1">
    <location>
        <begin position="243"/>
        <end position="263"/>
    </location>
</feature>
<feature type="region of interest" description="Disordered" evidence="1">
    <location>
        <begin position="547"/>
        <end position="578"/>
    </location>
</feature>
<name>M2M9E5_BAUPA</name>
<dbReference type="eggNOG" id="ENOG502SD0J">
    <property type="taxonomic scope" value="Eukaryota"/>
</dbReference>
<feature type="compositionally biased region" description="Polar residues" evidence="1">
    <location>
        <begin position="329"/>
        <end position="342"/>
    </location>
</feature>
<feature type="region of interest" description="Disordered" evidence="1">
    <location>
        <begin position="329"/>
        <end position="352"/>
    </location>
</feature>
<dbReference type="KEGG" id="bcom:BAUCODRAFT_269916"/>
<protein>
    <submittedName>
        <fullName evidence="2">Uncharacterized protein</fullName>
    </submittedName>
</protein>
<sequence>MPFLKRSRSHMVQHEVRGPGTVEHGLLGTTRPYDATPTTALSRNELVQQVPAKSRSQRRTSLFGRPKSADERKSIDSRPRTGSKVAGIRVKMLSSMVETIDISTGGDTFRFPTPSPRLQPHKSQATEVAPSPLRMASGSPRIGIAIGSPSQVPPTWGRSYTTDRIVDRLPPTAMLQRRNTEMTAIPQYNVSCEHPKPPELRRKKSSWKTFGALFQKKPATTSASEPFYKVQLPVQPVARPLIDTPSPSPGPARSPGSINAHHKRTPSITRGIARFEARAEADRQSFWPNIESKMHQSPRASQQVVNPQTATVDHANPTTNVQVAGTMKPTTSCSATTSTHQSVPRAVPTTPKLDLDIPNGELERYSVMFEKLLEPKKQSILERRQSKIRRIPTVQHKEQAITTTIAEATCESSPVELRVDSARAMLPLQRSATSPHLKNVPSLRINVFDKNGLPKQIAPTTQRPRLMQRSKTAPSGAVSPIARNFSRKRVTDGHAATNPDVSPALRAPTDDISLPPTPDTFQSVQETSAQNDRVLTSLHDSALRVPRSAAATRKEPGTSAAAAQLSPRSVSGQGGNPLYPRVRSPEDLERQIMQVSVARQVSVNKARSRVQRAVESKQPLRPRVVELQKNRQSTHVVVIEGGEC</sequence>
<organism evidence="2 3">
    <name type="scientific">Baudoinia panamericana (strain UAMH 10762)</name>
    <name type="common">Angels' share fungus</name>
    <name type="synonym">Baudoinia compniacensis (strain UAMH 10762)</name>
    <dbReference type="NCBI Taxonomy" id="717646"/>
    <lineage>
        <taxon>Eukaryota</taxon>
        <taxon>Fungi</taxon>
        <taxon>Dikarya</taxon>
        <taxon>Ascomycota</taxon>
        <taxon>Pezizomycotina</taxon>
        <taxon>Dothideomycetes</taxon>
        <taxon>Dothideomycetidae</taxon>
        <taxon>Mycosphaerellales</taxon>
        <taxon>Teratosphaeriaceae</taxon>
        <taxon>Baudoinia</taxon>
    </lineage>
</organism>
<feature type="region of interest" description="Disordered" evidence="1">
    <location>
        <begin position="113"/>
        <end position="133"/>
    </location>
</feature>
<evidence type="ECO:0000256" key="1">
    <source>
        <dbReference type="SAM" id="MobiDB-lite"/>
    </source>
</evidence>
<gene>
    <name evidence="2" type="ORF">BAUCODRAFT_269916</name>
</gene>
<dbReference type="AlphaFoldDB" id="M2M9E5"/>
<reference evidence="2 3" key="1">
    <citation type="journal article" date="2012" name="PLoS Pathog.">
        <title>Diverse lifestyles and strategies of plant pathogenesis encoded in the genomes of eighteen Dothideomycetes fungi.</title>
        <authorList>
            <person name="Ohm R.A."/>
            <person name="Feau N."/>
            <person name="Henrissat B."/>
            <person name="Schoch C.L."/>
            <person name="Horwitz B.A."/>
            <person name="Barry K.W."/>
            <person name="Condon B.J."/>
            <person name="Copeland A.C."/>
            <person name="Dhillon B."/>
            <person name="Glaser F."/>
            <person name="Hesse C.N."/>
            <person name="Kosti I."/>
            <person name="LaButti K."/>
            <person name="Lindquist E.A."/>
            <person name="Lucas S."/>
            <person name="Salamov A.A."/>
            <person name="Bradshaw R.E."/>
            <person name="Ciuffetti L."/>
            <person name="Hamelin R.C."/>
            <person name="Kema G.H.J."/>
            <person name="Lawrence C."/>
            <person name="Scott J.A."/>
            <person name="Spatafora J.W."/>
            <person name="Turgeon B.G."/>
            <person name="de Wit P.J.G.M."/>
            <person name="Zhong S."/>
            <person name="Goodwin S.B."/>
            <person name="Grigoriev I.V."/>
        </authorList>
    </citation>
    <scope>NUCLEOTIDE SEQUENCE [LARGE SCALE GENOMIC DNA]</scope>
    <source>
        <strain evidence="2 3">UAMH 10762</strain>
    </source>
</reference>
<evidence type="ECO:0000313" key="3">
    <source>
        <dbReference type="Proteomes" id="UP000011761"/>
    </source>
</evidence>
<feature type="compositionally biased region" description="Polar residues" evidence="1">
    <location>
        <begin position="519"/>
        <end position="528"/>
    </location>
</feature>
<dbReference type="RefSeq" id="XP_007680237.1">
    <property type="nucleotide sequence ID" value="XM_007682047.1"/>
</dbReference>